<evidence type="ECO:0000313" key="2">
    <source>
        <dbReference type="Proteomes" id="UP000642993"/>
    </source>
</evidence>
<keyword evidence="2" id="KW-1185">Reference proteome</keyword>
<protein>
    <submittedName>
        <fullName evidence="1">Metallophosphoesterase</fullName>
    </submittedName>
</protein>
<gene>
    <name evidence="1" type="ORF">HT102_12115</name>
</gene>
<sequence>MARNTRHLVAQAALGTVAVGSIALAHATLIERNAFTVRNITVPILPPGTPALRILHLSDLHMTPRQHL</sequence>
<organism evidence="1 2">
    <name type="scientific">Lolliginicoccus lacisalsi</name>
    <dbReference type="NCBI Taxonomy" id="2742202"/>
    <lineage>
        <taxon>Bacteria</taxon>
        <taxon>Bacillati</taxon>
        <taxon>Actinomycetota</taxon>
        <taxon>Actinomycetes</taxon>
        <taxon>Mycobacteriales</taxon>
        <taxon>Hoyosellaceae</taxon>
        <taxon>Lolliginicoccus</taxon>
    </lineage>
</organism>
<reference evidence="1" key="1">
    <citation type="submission" date="2020-09" db="EMBL/GenBank/DDBJ databases">
        <title>Hoyosella lacisalsi sp. nov., a halotolerant actinobacterium isolated from soil of Lake Gudzhirganskoe.</title>
        <authorList>
            <person name="Yang Q."/>
            <person name="Guo P.Y."/>
            <person name="Liu S.W."/>
            <person name="Li F.N."/>
            <person name="Sun C.H."/>
        </authorList>
    </citation>
    <scope>NUCLEOTIDE SEQUENCE</scope>
    <source>
        <strain evidence="1">G463</strain>
    </source>
</reference>
<feature type="non-terminal residue" evidence="1">
    <location>
        <position position="68"/>
    </location>
</feature>
<dbReference type="AlphaFoldDB" id="A0A927PMS6"/>
<dbReference type="EMBL" id="JACYWE010000007">
    <property type="protein sequence ID" value="MBD8507229.1"/>
    <property type="molecule type" value="Genomic_DNA"/>
</dbReference>
<accession>A0A927PMS6</accession>
<name>A0A927PMS6_9ACTN</name>
<comment type="caution">
    <text evidence="1">The sequence shown here is derived from an EMBL/GenBank/DDBJ whole genome shotgun (WGS) entry which is preliminary data.</text>
</comment>
<proteinExistence type="predicted"/>
<dbReference type="Proteomes" id="UP000642993">
    <property type="component" value="Unassembled WGS sequence"/>
</dbReference>
<evidence type="ECO:0000313" key="1">
    <source>
        <dbReference type="EMBL" id="MBD8507229.1"/>
    </source>
</evidence>